<protein>
    <submittedName>
        <fullName evidence="1">Uncharacterized protein</fullName>
    </submittedName>
</protein>
<proteinExistence type="predicted"/>
<dbReference type="AlphaFoldDB" id="A0ABD4Z6N5"/>
<evidence type="ECO:0000313" key="1">
    <source>
        <dbReference type="EMBL" id="MDK6028987.1"/>
    </source>
</evidence>
<dbReference type="EMBL" id="JASNVW010000003">
    <property type="protein sequence ID" value="MDK6028987.1"/>
    <property type="molecule type" value="Genomic_DNA"/>
</dbReference>
<organism evidence="1 2">
    <name type="scientific">Ignisphaera cupida</name>
    <dbReference type="NCBI Taxonomy" id="3050454"/>
    <lineage>
        <taxon>Archaea</taxon>
        <taxon>Thermoproteota</taxon>
        <taxon>Thermoprotei</taxon>
        <taxon>Desulfurococcales</taxon>
        <taxon>Desulfurococcaceae</taxon>
        <taxon>Ignisphaera</taxon>
    </lineage>
</organism>
<keyword evidence="2" id="KW-1185">Reference proteome</keyword>
<comment type="caution">
    <text evidence="1">The sequence shown here is derived from an EMBL/GenBank/DDBJ whole genome shotgun (WGS) entry which is preliminary data.</text>
</comment>
<dbReference type="Proteomes" id="UP001529235">
    <property type="component" value="Unassembled WGS sequence"/>
</dbReference>
<accession>A0ABD4Z6N5</accession>
<reference evidence="1 2" key="1">
    <citation type="submission" date="2023-05" db="EMBL/GenBank/DDBJ databases">
        <title>A new hyperthermophilic archaea 'Ignisphaera cupida' sp. nov. and description of the family 'Ignisphaeraceae' fam. nov.</title>
        <authorList>
            <person name="Podosokorskaya O.A."/>
            <person name="Elcheninov A.G."/>
            <person name="Klukina A."/>
            <person name="Merkel A.Y."/>
        </authorList>
    </citation>
    <scope>NUCLEOTIDE SEQUENCE [LARGE SCALE GENOMIC DNA]</scope>
    <source>
        <strain evidence="1 2">4213-co</strain>
    </source>
</reference>
<evidence type="ECO:0000313" key="2">
    <source>
        <dbReference type="Proteomes" id="UP001529235"/>
    </source>
</evidence>
<dbReference type="RefSeq" id="WP_285273971.1">
    <property type="nucleotide sequence ID" value="NZ_JASNVW010000003.1"/>
</dbReference>
<gene>
    <name evidence="1" type="ORF">QPL79_06385</name>
</gene>
<name>A0ABD4Z6N5_9CREN</name>
<sequence>MKRKSIFVSADGVRIAIEIDSIERTAFFNLYGLDVCTSKYRMIRLLDLLNSLRAYIALYKTPSKRFDSGCITILSEDTAGWSIIKNLCNEKGLNSDEECIHHVLDIITQFIHDIISFQWIEMGSVA</sequence>